<keyword evidence="1" id="KW-0597">Phosphoprotein</keyword>
<dbReference type="SMART" id="SM00448">
    <property type="entry name" value="REC"/>
    <property type="match status" value="1"/>
</dbReference>
<dbReference type="InterPro" id="IPR043128">
    <property type="entry name" value="Rev_trsase/Diguanyl_cyclase"/>
</dbReference>
<dbReference type="InterPro" id="IPR011006">
    <property type="entry name" value="CheY-like_superfamily"/>
</dbReference>
<dbReference type="CDD" id="cd01949">
    <property type="entry name" value="GGDEF"/>
    <property type="match status" value="1"/>
</dbReference>
<dbReference type="SMART" id="SM00052">
    <property type="entry name" value="EAL"/>
    <property type="match status" value="1"/>
</dbReference>
<dbReference type="PROSITE" id="PS50110">
    <property type="entry name" value="RESPONSE_REGULATORY"/>
    <property type="match status" value="1"/>
</dbReference>
<reference evidence="5 6" key="1">
    <citation type="journal article" date="2009" name="Appl. Environ. Microbiol.">
        <title>Community genomic and proteomic analyses of chemoautotrophic iron-oxidizing "Leptospirillum rubarum" (Group II) and "Leptospirillum ferrodiazotrophum" (Group III) bacteria in acid mine drainage biofilms.</title>
        <authorList>
            <person name="Goltsman D.S."/>
            <person name="Denef V.J."/>
            <person name="Singer S.W."/>
            <person name="VerBerkmoes N.C."/>
            <person name="Lefsrud M."/>
            <person name="Mueller R.S."/>
            <person name="Dick G.J."/>
            <person name="Sun C.L."/>
            <person name="Wheeler K.E."/>
            <person name="Zemla A."/>
            <person name="Baker B.J."/>
            <person name="Hauser L."/>
            <person name="Land M."/>
            <person name="Shah M.B."/>
            <person name="Thelen M.P."/>
            <person name="Hettich R.L."/>
            <person name="Banfield J.F."/>
        </authorList>
    </citation>
    <scope>NUCLEOTIDE SEQUENCE [LARGE SCALE GENOMIC DNA]</scope>
</reference>
<dbReference type="InterPro" id="IPR035919">
    <property type="entry name" value="EAL_sf"/>
</dbReference>
<dbReference type="SMART" id="SM00267">
    <property type="entry name" value="GGDEF"/>
    <property type="match status" value="1"/>
</dbReference>
<evidence type="ECO:0000259" key="2">
    <source>
        <dbReference type="PROSITE" id="PS50110"/>
    </source>
</evidence>
<dbReference type="Gene3D" id="3.20.20.450">
    <property type="entry name" value="EAL domain"/>
    <property type="match status" value="1"/>
</dbReference>
<dbReference type="InterPro" id="IPR001633">
    <property type="entry name" value="EAL_dom"/>
</dbReference>
<dbReference type="EMBL" id="GG693868">
    <property type="protein sequence ID" value="EES53207.1"/>
    <property type="molecule type" value="Genomic_DNA"/>
</dbReference>
<dbReference type="Pfam" id="PF00563">
    <property type="entry name" value="EAL"/>
    <property type="match status" value="1"/>
</dbReference>
<dbReference type="Gene3D" id="3.30.70.270">
    <property type="match status" value="1"/>
</dbReference>
<feature type="modified residue" description="4-aspartylphosphate" evidence="1">
    <location>
        <position position="59"/>
    </location>
</feature>
<dbReference type="Pfam" id="PF00072">
    <property type="entry name" value="Response_reg"/>
    <property type="match status" value="1"/>
</dbReference>
<keyword evidence="6" id="KW-1185">Reference proteome</keyword>
<dbReference type="GO" id="GO:0071111">
    <property type="term" value="F:cyclic-guanylate-specific phosphodiesterase activity"/>
    <property type="evidence" value="ECO:0007669"/>
    <property type="project" value="InterPro"/>
</dbReference>
<evidence type="ECO:0000259" key="4">
    <source>
        <dbReference type="PROSITE" id="PS50887"/>
    </source>
</evidence>
<accession>C6HW18</accession>
<sequence length="706" mass="79355">MIDRSLRILFVEDNPGDIRLVREMLIAADEERIELSFVSRVGEVRTRLAQGGIDVILLDLNLPDANGLSAVEHIHADFPEIPLVVLSSVIDEELAVASLQAGAQDFLVKGMINGPLLTRSIFYAIKRKDLEDQLLFSLHHDSLTGLFNRKFLIAELERTIRRSQSSGGKFAVLLLDLSRFKSINDTYGHGVGDSLLIEVARILSGMLDPGMILARMGGDEFGFILPAPGEGDEVGRFARRIRQELCRVHTIDSIEIDLDLVIGISLFPDDGISAEDMVRKAARALDMAIDRHDYDYTLYNSSMDEVIRKRKALMSEFSRAIAEKELVLHFQPIINLRSRAVSGVEALVRWNHPDRGLLLPGEFLPEIAGTELLVSMGDWVLESALDHLSRWSARGLDLPISINVDLLQLRREEFVPRLFDLLAAHPEVPAHRLEIEILETSTAEGFHEFPEVLRRIHERGVRLAIDDFGTGYSSLSYLKNLPVDTLKVDRGFVIGMLDNRENLAIIESIASLARIFGHGVVAEGMERPEFIPLLQKLGCDFAQGYAIARPMAEEVFLDWERGWRSGKAPEPFRPISPAPEISVLSNEVEYFVWLQGVLSLAQKACFAALSPEEVLFFQNAPVHVWREGASESLYRTIPAFTQLESAHREADSLSRQLLDPIRERDLEAIRDLSRQLLLLRDEILSLYGTLQKEVLFQTLLGTRAKR</sequence>
<protein>
    <submittedName>
        <fullName evidence="5">Diguanylate cyclase/phosphodiesterase with PAS/PAC sensor(S)</fullName>
    </submittedName>
</protein>
<feature type="domain" description="EAL" evidence="3">
    <location>
        <begin position="310"/>
        <end position="564"/>
    </location>
</feature>
<organism evidence="5 6">
    <name type="scientific">Leptospirillum ferrodiazotrophum</name>
    <dbReference type="NCBI Taxonomy" id="412449"/>
    <lineage>
        <taxon>Bacteria</taxon>
        <taxon>Pseudomonadati</taxon>
        <taxon>Nitrospirota</taxon>
        <taxon>Nitrospiria</taxon>
        <taxon>Nitrospirales</taxon>
        <taxon>Nitrospiraceae</taxon>
        <taxon>Leptospirillum</taxon>
    </lineage>
</organism>
<dbReference type="PROSITE" id="PS50887">
    <property type="entry name" value="GGDEF"/>
    <property type="match status" value="1"/>
</dbReference>
<dbReference type="PANTHER" id="PTHR33121:SF70">
    <property type="entry name" value="SIGNALING PROTEIN YKOW"/>
    <property type="match status" value="1"/>
</dbReference>
<feature type="domain" description="Response regulatory" evidence="2">
    <location>
        <begin position="7"/>
        <end position="124"/>
    </location>
</feature>
<dbReference type="PROSITE" id="PS50883">
    <property type="entry name" value="EAL"/>
    <property type="match status" value="1"/>
</dbReference>
<dbReference type="SUPFAM" id="SSF55073">
    <property type="entry name" value="Nucleotide cyclase"/>
    <property type="match status" value="1"/>
</dbReference>
<dbReference type="Proteomes" id="UP000009374">
    <property type="component" value="Unassembled WGS sequence"/>
</dbReference>
<name>C6HW18_9BACT</name>
<dbReference type="GO" id="GO:0000160">
    <property type="term" value="P:phosphorelay signal transduction system"/>
    <property type="evidence" value="ECO:0007669"/>
    <property type="project" value="InterPro"/>
</dbReference>
<dbReference type="InterPro" id="IPR029787">
    <property type="entry name" value="Nucleotide_cyclase"/>
</dbReference>
<dbReference type="CDD" id="cd01948">
    <property type="entry name" value="EAL"/>
    <property type="match status" value="1"/>
</dbReference>
<dbReference type="NCBIfam" id="TIGR00254">
    <property type="entry name" value="GGDEF"/>
    <property type="match status" value="1"/>
</dbReference>
<dbReference type="SUPFAM" id="SSF52172">
    <property type="entry name" value="CheY-like"/>
    <property type="match status" value="1"/>
</dbReference>
<dbReference type="InterPro" id="IPR000160">
    <property type="entry name" value="GGDEF_dom"/>
</dbReference>
<dbReference type="Gene3D" id="3.40.50.2300">
    <property type="match status" value="1"/>
</dbReference>
<evidence type="ECO:0000313" key="6">
    <source>
        <dbReference type="Proteomes" id="UP000009374"/>
    </source>
</evidence>
<gene>
    <name evidence="5" type="ORF">UBAL3_80290084</name>
</gene>
<dbReference type="SUPFAM" id="SSF141868">
    <property type="entry name" value="EAL domain-like"/>
    <property type="match status" value="1"/>
</dbReference>
<dbReference type="PANTHER" id="PTHR33121">
    <property type="entry name" value="CYCLIC DI-GMP PHOSPHODIESTERASE PDEF"/>
    <property type="match status" value="1"/>
</dbReference>
<dbReference type="InterPro" id="IPR001789">
    <property type="entry name" value="Sig_transdc_resp-reg_receiver"/>
</dbReference>
<evidence type="ECO:0000313" key="5">
    <source>
        <dbReference type="EMBL" id="EES53207.1"/>
    </source>
</evidence>
<dbReference type="AlphaFoldDB" id="C6HW18"/>
<evidence type="ECO:0000259" key="3">
    <source>
        <dbReference type="PROSITE" id="PS50883"/>
    </source>
</evidence>
<feature type="domain" description="GGDEF" evidence="4">
    <location>
        <begin position="168"/>
        <end position="301"/>
    </location>
</feature>
<dbReference type="InterPro" id="IPR050706">
    <property type="entry name" value="Cyclic-di-GMP_PDE-like"/>
</dbReference>
<proteinExistence type="predicted"/>
<evidence type="ECO:0000256" key="1">
    <source>
        <dbReference type="PROSITE-ProRule" id="PRU00169"/>
    </source>
</evidence>
<dbReference type="CDD" id="cd00156">
    <property type="entry name" value="REC"/>
    <property type="match status" value="1"/>
</dbReference>
<dbReference type="Pfam" id="PF00990">
    <property type="entry name" value="GGDEF"/>
    <property type="match status" value="1"/>
</dbReference>